<evidence type="ECO:0000256" key="3">
    <source>
        <dbReference type="ARBA" id="ARBA00022530"/>
    </source>
</evidence>
<keyword evidence="5" id="KW-0732">Signal</keyword>
<feature type="region of interest" description="Disordered" evidence="13">
    <location>
        <begin position="185"/>
        <end position="271"/>
    </location>
</feature>
<keyword evidence="18" id="KW-1185">Reference proteome</keyword>
<dbReference type="PANTHER" id="PTHR15427:SF26">
    <property type="entry name" value="COMPLEMENT C1Q SUBCOMPONENT SUBUNIT A"/>
    <property type="match status" value="1"/>
</dbReference>
<keyword evidence="7" id="KW-0391">Immunity</keyword>
<feature type="compositionally biased region" description="Basic and acidic residues" evidence="13">
    <location>
        <begin position="224"/>
        <end position="235"/>
    </location>
</feature>
<dbReference type="InterPro" id="IPR003599">
    <property type="entry name" value="Ig_sub"/>
</dbReference>
<dbReference type="EMBL" id="SCEB01214786">
    <property type="protein sequence ID" value="RXM33199.1"/>
    <property type="molecule type" value="Genomic_DNA"/>
</dbReference>
<gene>
    <name evidence="17" type="ORF">EOD39_15258</name>
</gene>
<dbReference type="InterPro" id="IPR001073">
    <property type="entry name" value="C1q_dom"/>
</dbReference>
<dbReference type="SMART" id="SM00409">
    <property type="entry name" value="IG"/>
    <property type="match status" value="1"/>
</dbReference>
<keyword evidence="14" id="KW-1133">Transmembrane helix</keyword>
<dbReference type="Gene3D" id="2.60.120.40">
    <property type="match status" value="1"/>
</dbReference>
<dbReference type="SUPFAM" id="SSF48726">
    <property type="entry name" value="Immunoglobulin"/>
    <property type="match status" value="1"/>
</dbReference>
<dbReference type="Pfam" id="PF13927">
    <property type="entry name" value="Ig_3"/>
    <property type="match status" value="1"/>
</dbReference>
<reference evidence="17 18" key="1">
    <citation type="submission" date="2019-01" db="EMBL/GenBank/DDBJ databases">
        <title>Draft Genome and Complete Hox-Cluster Characterization of the Sterlet Sturgeon (Acipenser ruthenus).</title>
        <authorList>
            <person name="Wei Q."/>
        </authorList>
    </citation>
    <scope>NUCLEOTIDE SEQUENCE [LARGE SCALE GENOMIC DNA]</scope>
    <source>
        <strain evidence="17">WHYD16114868_AA</strain>
        <tissue evidence="17">Blood</tissue>
    </source>
</reference>
<dbReference type="FunFam" id="2.60.120.40:FF:000001">
    <property type="entry name" value="Complement C1q B chain"/>
    <property type="match status" value="1"/>
</dbReference>
<protein>
    <submittedName>
        <fullName evidence="17">Complement C1q subcomponent subunit A</fullName>
    </submittedName>
</protein>
<comment type="caution">
    <text evidence="17">The sequence shown here is derived from an EMBL/GenBank/DDBJ whole genome shotgun (WGS) entry which is preliminary data.</text>
</comment>
<evidence type="ECO:0000259" key="16">
    <source>
        <dbReference type="PROSITE" id="PS50871"/>
    </source>
</evidence>
<dbReference type="PANTHER" id="PTHR15427">
    <property type="entry name" value="EMILIN ELASTIN MICROFIBRIL INTERFACE-LOCATED PROTEIN ELASTIN MICROFIBRIL INTERFACER"/>
    <property type="match status" value="1"/>
</dbReference>
<evidence type="ECO:0000256" key="12">
    <source>
        <dbReference type="ARBA" id="ARBA00023278"/>
    </source>
</evidence>
<dbReference type="Gene3D" id="2.60.40.10">
    <property type="entry name" value="Immunoglobulins"/>
    <property type="match status" value="1"/>
</dbReference>
<dbReference type="Pfam" id="PF00386">
    <property type="entry name" value="C1q"/>
    <property type="match status" value="1"/>
</dbReference>
<evidence type="ECO:0000256" key="8">
    <source>
        <dbReference type="ARBA" id="ARBA00022875"/>
    </source>
</evidence>
<comment type="subcellular location">
    <subcellularLocation>
        <location evidence="1">Secreted</location>
        <location evidence="1">Extracellular space</location>
        <location evidence="1">Extracellular matrix</location>
    </subcellularLocation>
</comment>
<keyword evidence="10" id="KW-1015">Disulfide bond</keyword>
<dbReference type="PROSITE" id="PS50871">
    <property type="entry name" value="C1Q"/>
    <property type="match status" value="1"/>
</dbReference>
<evidence type="ECO:0000256" key="9">
    <source>
        <dbReference type="ARBA" id="ARBA00023119"/>
    </source>
</evidence>
<dbReference type="GO" id="GO:0005581">
    <property type="term" value="C:collagen trimer"/>
    <property type="evidence" value="ECO:0007669"/>
    <property type="project" value="UniProtKB-KW"/>
</dbReference>
<evidence type="ECO:0000256" key="4">
    <source>
        <dbReference type="ARBA" id="ARBA00022588"/>
    </source>
</evidence>
<dbReference type="GO" id="GO:0006958">
    <property type="term" value="P:complement activation, classical pathway"/>
    <property type="evidence" value="ECO:0007669"/>
    <property type="project" value="UniProtKB-KW"/>
</dbReference>
<keyword evidence="12" id="KW-0379">Hydroxylation</keyword>
<evidence type="ECO:0000256" key="2">
    <source>
        <dbReference type="ARBA" id="ARBA00022525"/>
    </source>
</evidence>
<feature type="compositionally biased region" description="Low complexity" evidence="13">
    <location>
        <begin position="247"/>
        <end position="257"/>
    </location>
</feature>
<evidence type="ECO:0000256" key="1">
    <source>
        <dbReference type="ARBA" id="ARBA00004498"/>
    </source>
</evidence>
<keyword evidence="6" id="KW-0677">Repeat</keyword>
<proteinExistence type="predicted"/>
<evidence type="ECO:0000313" key="18">
    <source>
        <dbReference type="Proteomes" id="UP000289886"/>
    </source>
</evidence>
<dbReference type="Proteomes" id="UP000289886">
    <property type="component" value="Unassembled WGS sequence"/>
</dbReference>
<dbReference type="SMART" id="SM00110">
    <property type="entry name" value="C1Q"/>
    <property type="match status" value="1"/>
</dbReference>
<evidence type="ECO:0000256" key="14">
    <source>
        <dbReference type="SAM" id="Phobius"/>
    </source>
</evidence>
<feature type="transmembrane region" description="Helical" evidence="14">
    <location>
        <begin position="122"/>
        <end position="143"/>
    </location>
</feature>
<evidence type="ECO:0000256" key="13">
    <source>
        <dbReference type="SAM" id="MobiDB-lite"/>
    </source>
</evidence>
<keyword evidence="9" id="KW-0176">Collagen</keyword>
<evidence type="ECO:0000313" key="17">
    <source>
        <dbReference type="EMBL" id="RXM33199.1"/>
    </source>
</evidence>
<dbReference type="InterPro" id="IPR036179">
    <property type="entry name" value="Ig-like_dom_sf"/>
</dbReference>
<dbReference type="SMART" id="SM00408">
    <property type="entry name" value="IGc2"/>
    <property type="match status" value="1"/>
</dbReference>
<evidence type="ECO:0000256" key="11">
    <source>
        <dbReference type="ARBA" id="ARBA00023180"/>
    </source>
</evidence>
<sequence length="408" mass="43303">MANNKQDQLFSIALIALINSANKTFLVRISAAAVVIESLSASPNSPSMGDNVTLSCRVSVGGQRNISWLKDGAPLLNKTLAHLALPTLEPSHCGLYTCLAQDPFSSDQADYRLTVPGCENPFSASIALVACGVVLVVLAALGIRRWCKNHLGTCSVCRMSRRTPLWSVAVWLVVLLTTAQGQENDSCRVHDGQPGLVGAPGRDGRAGLKGEKGEGAPQAPETELNNKGDPGERGPEGLTGPKGFNGPLGDLGPLGPTGNRGAKGEPGSSSLSYRSAFSVLRTLTSQPRGKVVFNKALTNTEDHYDTSSGTFTCVKPGFYYFVYHAMSTGNLCLSLMSTAEGWGDNTAVVGFCDYNKHKNTQVNSGGTVLKLKKGNKVWLQVSKDENHMATSPETPSIFSGFLLFPVKD</sequence>
<keyword evidence="14" id="KW-0812">Transmembrane</keyword>
<feature type="domain" description="C1q" evidence="16">
    <location>
        <begin position="270"/>
        <end position="408"/>
    </location>
</feature>
<organism evidence="17 18">
    <name type="scientific">Acipenser ruthenus</name>
    <name type="common">Sterlet sturgeon</name>
    <dbReference type="NCBI Taxonomy" id="7906"/>
    <lineage>
        <taxon>Eukaryota</taxon>
        <taxon>Metazoa</taxon>
        <taxon>Chordata</taxon>
        <taxon>Craniata</taxon>
        <taxon>Vertebrata</taxon>
        <taxon>Euteleostomi</taxon>
        <taxon>Actinopterygii</taxon>
        <taxon>Chondrostei</taxon>
        <taxon>Acipenseriformes</taxon>
        <taxon>Acipenseridae</taxon>
        <taxon>Acipenser</taxon>
    </lineage>
</organism>
<dbReference type="PROSITE" id="PS50835">
    <property type="entry name" value="IG_LIKE"/>
    <property type="match status" value="1"/>
</dbReference>
<evidence type="ECO:0000259" key="15">
    <source>
        <dbReference type="PROSITE" id="PS50835"/>
    </source>
</evidence>
<dbReference type="SUPFAM" id="SSF49842">
    <property type="entry name" value="TNF-like"/>
    <property type="match status" value="1"/>
</dbReference>
<dbReference type="InterPro" id="IPR050392">
    <property type="entry name" value="Collagen/C1q_domain"/>
</dbReference>
<keyword evidence="8" id="KW-0180">Complement pathway</keyword>
<keyword evidence="2" id="KW-0964">Secreted</keyword>
<name>A0A444UDG5_ACIRT</name>
<feature type="compositionally biased region" description="Basic and acidic residues" evidence="13">
    <location>
        <begin position="202"/>
        <end position="214"/>
    </location>
</feature>
<dbReference type="PRINTS" id="PR00007">
    <property type="entry name" value="COMPLEMNTC1Q"/>
</dbReference>
<dbReference type="InterPro" id="IPR008983">
    <property type="entry name" value="Tumour_necrosis_fac-like_dom"/>
</dbReference>
<evidence type="ECO:0000256" key="5">
    <source>
        <dbReference type="ARBA" id="ARBA00022729"/>
    </source>
</evidence>
<keyword evidence="4" id="KW-0399">Innate immunity</keyword>
<feature type="transmembrane region" description="Helical" evidence="14">
    <location>
        <begin position="164"/>
        <end position="181"/>
    </location>
</feature>
<keyword evidence="14" id="KW-0472">Membrane</keyword>
<evidence type="ECO:0000256" key="7">
    <source>
        <dbReference type="ARBA" id="ARBA00022859"/>
    </source>
</evidence>
<keyword evidence="3" id="KW-0272">Extracellular matrix</keyword>
<dbReference type="InterPro" id="IPR013783">
    <property type="entry name" value="Ig-like_fold"/>
</dbReference>
<dbReference type="AlphaFoldDB" id="A0A444UDG5"/>
<dbReference type="InterPro" id="IPR007110">
    <property type="entry name" value="Ig-like_dom"/>
</dbReference>
<evidence type="ECO:0000256" key="10">
    <source>
        <dbReference type="ARBA" id="ARBA00023157"/>
    </source>
</evidence>
<feature type="domain" description="Ig-like" evidence="15">
    <location>
        <begin position="49"/>
        <end position="114"/>
    </location>
</feature>
<accession>A0A444UDG5</accession>
<keyword evidence="11" id="KW-0325">Glycoprotein</keyword>
<evidence type="ECO:0000256" key="6">
    <source>
        <dbReference type="ARBA" id="ARBA00022737"/>
    </source>
</evidence>
<dbReference type="InterPro" id="IPR003598">
    <property type="entry name" value="Ig_sub2"/>
</dbReference>
<dbReference type="GO" id="GO:0045087">
    <property type="term" value="P:innate immune response"/>
    <property type="evidence" value="ECO:0007669"/>
    <property type="project" value="UniProtKB-KW"/>
</dbReference>